<dbReference type="Gene3D" id="3.30.980.10">
    <property type="entry name" value="Threonyl-trna Synthetase, Chain A, domain 2"/>
    <property type="match status" value="1"/>
</dbReference>
<dbReference type="STRING" id="1423744.FC86_GL000861"/>
<dbReference type="PATRIC" id="fig|1423744.4.peg.885"/>
<evidence type="ECO:0000259" key="2">
    <source>
        <dbReference type="SMART" id="SM00863"/>
    </source>
</evidence>
<dbReference type="InterPro" id="IPR012947">
    <property type="entry name" value="tRNA_SAD"/>
</dbReference>
<dbReference type="EMBL" id="AYZL01000020">
    <property type="protein sequence ID" value="KRN03750.1"/>
    <property type="molecule type" value="Genomic_DNA"/>
</dbReference>
<dbReference type="GO" id="GO:0005524">
    <property type="term" value="F:ATP binding"/>
    <property type="evidence" value="ECO:0007669"/>
    <property type="project" value="InterPro"/>
</dbReference>
<name>A0A0R2DJA7_9LACO</name>
<dbReference type="SUPFAM" id="SSF55186">
    <property type="entry name" value="ThrRS/AlaRS common domain"/>
    <property type="match status" value="1"/>
</dbReference>
<dbReference type="AlphaFoldDB" id="A0A0R2DJA7"/>
<proteinExistence type="predicted"/>
<dbReference type="SMART" id="SM00863">
    <property type="entry name" value="tRNA_SAD"/>
    <property type="match status" value="1"/>
</dbReference>
<keyword evidence="3" id="KW-0436">Ligase</keyword>
<organism evidence="3 4">
    <name type="scientific">Holzapfeliella floricola DSM 23037 = JCM 16512</name>
    <dbReference type="NCBI Taxonomy" id="1423744"/>
    <lineage>
        <taxon>Bacteria</taxon>
        <taxon>Bacillati</taxon>
        <taxon>Bacillota</taxon>
        <taxon>Bacilli</taxon>
        <taxon>Lactobacillales</taxon>
        <taxon>Lactobacillaceae</taxon>
        <taxon>Holzapfeliella</taxon>
    </lineage>
</organism>
<accession>A0A0R2DJA7</accession>
<keyword evidence="4" id="KW-1185">Reference proteome</keyword>
<evidence type="ECO:0000313" key="4">
    <source>
        <dbReference type="Proteomes" id="UP000051378"/>
    </source>
</evidence>
<evidence type="ECO:0000256" key="1">
    <source>
        <dbReference type="ARBA" id="ARBA00022490"/>
    </source>
</evidence>
<evidence type="ECO:0000313" key="3">
    <source>
        <dbReference type="EMBL" id="KRN03750.1"/>
    </source>
</evidence>
<reference evidence="3 4" key="1">
    <citation type="journal article" date="2015" name="Genome Announc.">
        <title>Expanding the biotechnology potential of lactobacilli through comparative genomics of 213 strains and associated genera.</title>
        <authorList>
            <person name="Sun Z."/>
            <person name="Harris H.M."/>
            <person name="McCann A."/>
            <person name="Guo C."/>
            <person name="Argimon S."/>
            <person name="Zhang W."/>
            <person name="Yang X."/>
            <person name="Jeffery I.B."/>
            <person name="Cooney J.C."/>
            <person name="Kagawa T.F."/>
            <person name="Liu W."/>
            <person name="Song Y."/>
            <person name="Salvetti E."/>
            <person name="Wrobel A."/>
            <person name="Rasinkangas P."/>
            <person name="Parkhill J."/>
            <person name="Rea M.C."/>
            <person name="O'Sullivan O."/>
            <person name="Ritari J."/>
            <person name="Douillard F.P."/>
            <person name="Paul Ross R."/>
            <person name="Yang R."/>
            <person name="Briner A.E."/>
            <person name="Felis G.E."/>
            <person name="de Vos W.M."/>
            <person name="Barrangou R."/>
            <person name="Klaenhammer T.R."/>
            <person name="Caufield P.W."/>
            <person name="Cui Y."/>
            <person name="Zhang H."/>
            <person name="O'Toole P.W."/>
        </authorList>
    </citation>
    <scope>NUCLEOTIDE SEQUENCE [LARGE SCALE GENOMIC DNA]</scope>
    <source>
        <strain evidence="3 4">DSM 23037</strain>
    </source>
</reference>
<comment type="caution">
    <text evidence="3">The sequence shown here is derived from an EMBL/GenBank/DDBJ whole genome shotgun (WGS) entry which is preliminary data.</text>
</comment>
<keyword evidence="1" id="KW-0963">Cytoplasm</keyword>
<feature type="domain" description="Threonyl/alanyl tRNA synthetase SAD" evidence="2">
    <location>
        <begin position="83"/>
        <end position="126"/>
    </location>
</feature>
<protein>
    <submittedName>
        <fullName evidence="3">Threonine alanine tRNA ligase second additional domain protein</fullName>
    </submittedName>
</protein>
<gene>
    <name evidence="3" type="ORF">FC86_GL000861</name>
</gene>
<dbReference type="InterPro" id="IPR018163">
    <property type="entry name" value="Thr/Ala-tRNA-synth_IIc_edit"/>
</dbReference>
<dbReference type="GO" id="GO:0043039">
    <property type="term" value="P:tRNA aminoacylation"/>
    <property type="evidence" value="ECO:0007669"/>
    <property type="project" value="InterPro"/>
</dbReference>
<dbReference type="Pfam" id="PF07973">
    <property type="entry name" value="tRNA_SAD"/>
    <property type="match status" value="1"/>
</dbReference>
<dbReference type="GO" id="GO:0004812">
    <property type="term" value="F:aminoacyl-tRNA ligase activity"/>
    <property type="evidence" value="ECO:0007669"/>
    <property type="project" value="InterPro"/>
</dbReference>
<dbReference type="Proteomes" id="UP000051378">
    <property type="component" value="Unassembled WGS sequence"/>
</dbReference>
<sequence>MYNHYGALAKSSAIEENHARLEIQFPEDRVPDNLDKESFKETIDNLIKQDLVISSEEVDRGELSHEDLIRTYTNLIPESVRHVRLVKIEGLDEQACGGTHVSKSNEIGDFDLTQLKNKGRLKKRIKLALR</sequence>